<comment type="caution">
    <text evidence="2">The sequence shown here is derived from an EMBL/GenBank/DDBJ whole genome shotgun (WGS) entry which is preliminary data.</text>
</comment>
<evidence type="ECO:0000313" key="2">
    <source>
        <dbReference type="EMBL" id="KAF0040134.1"/>
    </source>
</evidence>
<gene>
    <name evidence="2" type="ORF">F2P81_008369</name>
</gene>
<feature type="compositionally biased region" description="Acidic residues" evidence="1">
    <location>
        <begin position="100"/>
        <end position="111"/>
    </location>
</feature>
<feature type="region of interest" description="Disordered" evidence="1">
    <location>
        <begin position="96"/>
        <end position="124"/>
    </location>
</feature>
<protein>
    <submittedName>
        <fullName evidence="2">Uncharacterized protein</fullName>
    </submittedName>
</protein>
<sequence length="161" mass="17704">MIKDPQHYGTITVHQMMIKDPQHDTNGLHDAAGRVHTSLMVDERQTSQIPRSIVGRRRTEIQTRGKIRNRCSANKVTFCGMRPCFSLAPEKTPATLCEEQSAEEEEEEEEAAAWSSGSRTPGGCSGCCGRAAAAAAGRMKRNQPLHLPNTVNSYRPPTASR</sequence>
<dbReference type="AlphaFoldDB" id="A0A6A4TAF9"/>
<reference evidence="2 3" key="1">
    <citation type="submission" date="2019-06" db="EMBL/GenBank/DDBJ databases">
        <title>Draft genomes of female and male turbot (Scophthalmus maximus).</title>
        <authorList>
            <person name="Xu H."/>
            <person name="Xu X.-W."/>
            <person name="Shao C."/>
            <person name="Chen S."/>
        </authorList>
    </citation>
    <scope>NUCLEOTIDE SEQUENCE [LARGE SCALE GENOMIC DNA]</scope>
    <source>
        <strain evidence="2">Ysfricsl-2016a</strain>
        <tissue evidence="2">Blood</tissue>
    </source>
</reference>
<feature type="region of interest" description="Disordered" evidence="1">
    <location>
        <begin position="138"/>
        <end position="161"/>
    </location>
</feature>
<proteinExistence type="predicted"/>
<evidence type="ECO:0000256" key="1">
    <source>
        <dbReference type="SAM" id="MobiDB-lite"/>
    </source>
</evidence>
<evidence type="ECO:0000313" key="3">
    <source>
        <dbReference type="Proteomes" id="UP000438429"/>
    </source>
</evidence>
<dbReference type="Proteomes" id="UP000438429">
    <property type="component" value="Unassembled WGS sequence"/>
</dbReference>
<feature type="compositionally biased region" description="Polar residues" evidence="1">
    <location>
        <begin position="149"/>
        <end position="161"/>
    </location>
</feature>
<accession>A0A6A4TAF9</accession>
<organism evidence="2 3">
    <name type="scientific">Scophthalmus maximus</name>
    <name type="common">Turbot</name>
    <name type="synonym">Psetta maxima</name>
    <dbReference type="NCBI Taxonomy" id="52904"/>
    <lineage>
        <taxon>Eukaryota</taxon>
        <taxon>Metazoa</taxon>
        <taxon>Chordata</taxon>
        <taxon>Craniata</taxon>
        <taxon>Vertebrata</taxon>
        <taxon>Euteleostomi</taxon>
        <taxon>Actinopterygii</taxon>
        <taxon>Neopterygii</taxon>
        <taxon>Teleostei</taxon>
        <taxon>Neoteleostei</taxon>
        <taxon>Acanthomorphata</taxon>
        <taxon>Carangaria</taxon>
        <taxon>Pleuronectiformes</taxon>
        <taxon>Pleuronectoidei</taxon>
        <taxon>Scophthalmidae</taxon>
        <taxon>Scophthalmus</taxon>
    </lineage>
</organism>
<name>A0A6A4TAF9_SCOMX</name>
<dbReference type="EMBL" id="VEVO01000007">
    <property type="protein sequence ID" value="KAF0040134.1"/>
    <property type="molecule type" value="Genomic_DNA"/>
</dbReference>